<dbReference type="InterPro" id="IPR020846">
    <property type="entry name" value="MFS_dom"/>
</dbReference>
<dbReference type="Gene3D" id="1.20.1250.20">
    <property type="entry name" value="MFS general substrate transporter like domains"/>
    <property type="match status" value="1"/>
</dbReference>
<dbReference type="Pfam" id="PF00725">
    <property type="entry name" value="3HCDH"/>
    <property type="match status" value="1"/>
</dbReference>
<dbReference type="STRING" id="105351.A0A401L7D6"/>
<evidence type="ECO:0000313" key="9">
    <source>
        <dbReference type="Proteomes" id="UP000286921"/>
    </source>
</evidence>
<dbReference type="GO" id="GO:0016020">
    <property type="term" value="C:membrane"/>
    <property type="evidence" value="ECO:0007669"/>
    <property type="project" value="UniProtKB-SubCell"/>
</dbReference>
<dbReference type="Gene3D" id="3.40.50.720">
    <property type="entry name" value="NAD(P)-binding Rossmann-like Domain"/>
    <property type="match status" value="1"/>
</dbReference>
<evidence type="ECO:0000256" key="4">
    <source>
        <dbReference type="ARBA" id="ARBA00022989"/>
    </source>
</evidence>
<reference evidence="8 9" key="1">
    <citation type="submission" date="2016-09" db="EMBL/GenBank/DDBJ databases">
        <title>Aspergillus awamori IFM 58123T.</title>
        <authorList>
            <person name="Kusuya Y."/>
            <person name="Shimizu M."/>
            <person name="Takahashi H."/>
            <person name="Yaguchi T."/>
        </authorList>
    </citation>
    <scope>NUCLEOTIDE SEQUENCE [LARGE SCALE GENOMIC DNA]</scope>
    <source>
        <strain evidence="8 9">IFM 58123</strain>
    </source>
</reference>
<dbReference type="GO" id="GO:0022857">
    <property type="term" value="F:transmembrane transporter activity"/>
    <property type="evidence" value="ECO:0007669"/>
    <property type="project" value="InterPro"/>
</dbReference>
<keyword evidence="6" id="KW-0472">Membrane</keyword>
<dbReference type="SUPFAM" id="SSF51735">
    <property type="entry name" value="NAD(P)-binding Rossmann-fold domains"/>
    <property type="match status" value="1"/>
</dbReference>
<keyword evidence="9" id="KW-1185">Reference proteome</keyword>
<evidence type="ECO:0000256" key="5">
    <source>
        <dbReference type="ARBA" id="ARBA00023002"/>
    </source>
</evidence>
<gene>
    <name evidence="8" type="ORF">AAWM_10275</name>
</gene>
<accession>A0A401L7D6</accession>
<keyword evidence="4" id="KW-1133">Transmembrane helix</keyword>
<dbReference type="InterPro" id="IPR008927">
    <property type="entry name" value="6-PGluconate_DH-like_C_sf"/>
</dbReference>
<name>A0A401L7D6_ASPAW</name>
<protein>
    <submittedName>
        <fullName evidence="8">L-carnitine dehydrogenase</fullName>
    </submittedName>
</protein>
<dbReference type="InterPro" id="IPR013328">
    <property type="entry name" value="6PGD_dom2"/>
</dbReference>
<dbReference type="InterPro" id="IPR005828">
    <property type="entry name" value="MFS_sugar_transport-like"/>
</dbReference>
<evidence type="ECO:0000313" key="8">
    <source>
        <dbReference type="EMBL" id="GCB27390.1"/>
    </source>
</evidence>
<dbReference type="GO" id="GO:0006631">
    <property type="term" value="P:fatty acid metabolic process"/>
    <property type="evidence" value="ECO:0007669"/>
    <property type="project" value="InterPro"/>
</dbReference>
<evidence type="ECO:0000259" key="7">
    <source>
        <dbReference type="PROSITE" id="PS50850"/>
    </source>
</evidence>
<dbReference type="Pfam" id="PF02737">
    <property type="entry name" value="3HCDH_N"/>
    <property type="match status" value="1"/>
</dbReference>
<feature type="domain" description="Major facilitator superfamily (MFS) profile" evidence="7">
    <location>
        <begin position="377"/>
        <end position="632"/>
    </location>
</feature>
<proteinExistence type="inferred from homology"/>
<sequence length="632" mass="68793">MSSPIKTVGVIGAGVIGASWTALFLAKGLQVIVTDPAPGAGAKLRGYLQEYCSAVPNAMVAPAACLKNYTFVKDIEPYLGSLDMIQENGPERLDFKRRLFAHLDAKTPSHILIASSSSGLPSSKFVTDCTNNPSRILIGHPFNPPHLVPLVEVVPHPGTSQDYVAAAYKFYKGLDKDPVVVNQETPGFIANRLQAAMCAEAYSLVSRGIVSAEDLDKTVTSGLGLRWALTGPIMTNTLGGGGDFTHFMDHLGPALKSWVDDMEQNKFDLGSEEQVDGLKKNVNGWTSQVDLKKVEGDRDVLLADLIKPYNWLVDSIVGIKLDFKLPNASTTPPDSLRNTGFGPPIPRTKIWQDETSIRLPWHKAQHRAHLYGHSPAYICFGYLMAVTSGIETRQSWVHTFPQMDTINTTGSKEAENSRIKGTVTATFNLGCLFSALTCILVGDILGRKRTFMRGLITIIIGSVLQSSAFSLPQLTIGRFIAGLGFGGVTATGPTWQSETVQPSLRGFIVMLQSTFKCTGLALAGWLGYGLAFTDGSVTWRLPLAFACFLCLGFLCWDPVWPDSGRIDNARNVLAMLRDEPIDSPSIVHQIEEIETTLQEMGQESFKDIFRNGPARLANRAFIAVALQMGQQI</sequence>
<organism evidence="8 9">
    <name type="scientific">Aspergillus awamori</name>
    <name type="common">Black koji mold</name>
    <dbReference type="NCBI Taxonomy" id="105351"/>
    <lineage>
        <taxon>Eukaryota</taxon>
        <taxon>Fungi</taxon>
        <taxon>Dikarya</taxon>
        <taxon>Ascomycota</taxon>
        <taxon>Pezizomycotina</taxon>
        <taxon>Eurotiomycetes</taxon>
        <taxon>Eurotiomycetidae</taxon>
        <taxon>Eurotiales</taxon>
        <taxon>Aspergillaceae</taxon>
        <taxon>Aspergillus</taxon>
    </lineage>
</organism>
<dbReference type="EMBL" id="BDHI01000028">
    <property type="protein sequence ID" value="GCB27390.1"/>
    <property type="molecule type" value="Genomic_DNA"/>
</dbReference>
<evidence type="ECO:0000256" key="2">
    <source>
        <dbReference type="ARBA" id="ARBA00009463"/>
    </source>
</evidence>
<dbReference type="PROSITE" id="PS50850">
    <property type="entry name" value="MFS"/>
    <property type="match status" value="1"/>
</dbReference>
<evidence type="ECO:0000256" key="3">
    <source>
        <dbReference type="ARBA" id="ARBA00022692"/>
    </source>
</evidence>
<dbReference type="Gene3D" id="1.10.1040.10">
    <property type="entry name" value="N-(1-d-carboxylethyl)-l-norvaline Dehydrogenase, domain 2"/>
    <property type="match status" value="1"/>
</dbReference>
<dbReference type="AlphaFoldDB" id="A0A401L7D6"/>
<dbReference type="Pfam" id="PF00083">
    <property type="entry name" value="Sugar_tr"/>
    <property type="match status" value="1"/>
</dbReference>
<comment type="subcellular location">
    <subcellularLocation>
        <location evidence="1">Membrane</location>
        <topology evidence="1">Multi-pass membrane protein</topology>
    </subcellularLocation>
</comment>
<dbReference type="InterPro" id="IPR036259">
    <property type="entry name" value="MFS_trans_sf"/>
</dbReference>
<dbReference type="PANTHER" id="PTHR48075:SF1">
    <property type="entry name" value="LAMBDA-CRYSTALLIN HOMOLOG"/>
    <property type="match status" value="1"/>
</dbReference>
<keyword evidence="3" id="KW-0812">Transmembrane</keyword>
<dbReference type="Proteomes" id="UP000286921">
    <property type="component" value="Unassembled WGS sequence"/>
</dbReference>
<dbReference type="SUPFAM" id="SSF103473">
    <property type="entry name" value="MFS general substrate transporter"/>
    <property type="match status" value="1"/>
</dbReference>
<dbReference type="InterPro" id="IPR006176">
    <property type="entry name" value="3-OHacyl-CoA_DH_NAD-bd"/>
</dbReference>
<dbReference type="InterPro" id="IPR006108">
    <property type="entry name" value="3HC_DH_C"/>
</dbReference>
<dbReference type="GO" id="GO:0050104">
    <property type="term" value="F:L-gulonate 3-dehydrogenase activity"/>
    <property type="evidence" value="ECO:0007669"/>
    <property type="project" value="TreeGrafter"/>
</dbReference>
<dbReference type="SUPFAM" id="SSF48179">
    <property type="entry name" value="6-phosphogluconate dehydrogenase C-terminal domain-like"/>
    <property type="match status" value="1"/>
</dbReference>
<dbReference type="PANTHER" id="PTHR48075">
    <property type="entry name" value="3-HYDROXYACYL-COA DEHYDROGENASE FAMILY PROTEIN"/>
    <property type="match status" value="1"/>
</dbReference>
<dbReference type="InterPro" id="IPR036291">
    <property type="entry name" value="NAD(P)-bd_dom_sf"/>
</dbReference>
<keyword evidence="5" id="KW-0560">Oxidoreductase</keyword>
<evidence type="ECO:0000256" key="6">
    <source>
        <dbReference type="ARBA" id="ARBA00023136"/>
    </source>
</evidence>
<evidence type="ECO:0000256" key="1">
    <source>
        <dbReference type="ARBA" id="ARBA00004141"/>
    </source>
</evidence>
<comment type="caution">
    <text evidence="8">The sequence shown here is derived from an EMBL/GenBank/DDBJ whole genome shotgun (WGS) entry which is preliminary data.</text>
</comment>
<comment type="similarity">
    <text evidence="2">Belongs to the 3-hydroxyacyl-CoA dehydrogenase family.</text>
</comment>
<dbReference type="GO" id="GO:0070403">
    <property type="term" value="F:NAD+ binding"/>
    <property type="evidence" value="ECO:0007669"/>
    <property type="project" value="InterPro"/>
</dbReference>